<gene>
    <name evidence="9" type="ORF">DXA39_02820</name>
</gene>
<evidence type="ECO:0000313" key="10">
    <source>
        <dbReference type="Proteomes" id="UP000261011"/>
    </source>
</evidence>
<reference evidence="9 10" key="1">
    <citation type="submission" date="2018-08" db="EMBL/GenBank/DDBJ databases">
        <title>A genome reference for cultivated species of the human gut microbiota.</title>
        <authorList>
            <person name="Zou Y."/>
            <person name="Xue W."/>
            <person name="Luo G."/>
        </authorList>
    </citation>
    <scope>NUCLEOTIDE SEQUENCE [LARGE SCALE GENOMIC DNA]</scope>
    <source>
        <strain evidence="9 10">OF01-3</strain>
    </source>
</reference>
<evidence type="ECO:0000256" key="3">
    <source>
        <dbReference type="ARBA" id="ARBA00022448"/>
    </source>
</evidence>
<keyword evidence="3" id="KW-0813">Transport</keyword>
<protein>
    <submittedName>
        <fullName evidence="9">Nicotinamide riboside transporter PnuC</fullName>
    </submittedName>
</protein>
<name>A0A3E2TJL1_9FIRM</name>
<evidence type="ECO:0000313" key="9">
    <source>
        <dbReference type="EMBL" id="RGB77173.1"/>
    </source>
</evidence>
<comment type="similarity">
    <text evidence="2">Belongs to the nicotinamide ribonucleoside (NR) uptake permease (TC 4.B.1) family.</text>
</comment>
<proteinExistence type="inferred from homology"/>
<dbReference type="NCBIfam" id="TIGR01528">
    <property type="entry name" value="NMN_trans_PnuC"/>
    <property type="match status" value="1"/>
</dbReference>
<organism evidence="9 10">
    <name type="scientific">Anaerococcus nagyae</name>
    <dbReference type="NCBI Taxonomy" id="1755241"/>
    <lineage>
        <taxon>Bacteria</taxon>
        <taxon>Bacillati</taxon>
        <taxon>Bacillota</taxon>
        <taxon>Tissierellia</taxon>
        <taxon>Tissierellales</taxon>
        <taxon>Peptoniphilaceae</taxon>
        <taxon>Anaerococcus</taxon>
    </lineage>
</organism>
<evidence type="ECO:0000256" key="4">
    <source>
        <dbReference type="ARBA" id="ARBA00022475"/>
    </source>
</evidence>
<feature type="transmembrane region" description="Helical" evidence="8">
    <location>
        <begin position="94"/>
        <end position="113"/>
    </location>
</feature>
<evidence type="ECO:0000256" key="6">
    <source>
        <dbReference type="ARBA" id="ARBA00022989"/>
    </source>
</evidence>
<feature type="transmembrane region" description="Helical" evidence="8">
    <location>
        <begin position="183"/>
        <end position="201"/>
    </location>
</feature>
<evidence type="ECO:0000256" key="5">
    <source>
        <dbReference type="ARBA" id="ARBA00022692"/>
    </source>
</evidence>
<feature type="transmembrane region" description="Helical" evidence="8">
    <location>
        <begin position="69"/>
        <end position="88"/>
    </location>
</feature>
<comment type="caution">
    <text evidence="9">The sequence shown here is derived from an EMBL/GenBank/DDBJ whole genome shotgun (WGS) entry which is preliminary data.</text>
</comment>
<dbReference type="PANTHER" id="PTHR36122:SF2">
    <property type="entry name" value="NICOTINAMIDE RIBOSIDE TRANSPORTER PNUC"/>
    <property type="match status" value="1"/>
</dbReference>
<evidence type="ECO:0000256" key="1">
    <source>
        <dbReference type="ARBA" id="ARBA00004651"/>
    </source>
</evidence>
<dbReference type="GO" id="GO:0005886">
    <property type="term" value="C:plasma membrane"/>
    <property type="evidence" value="ECO:0007669"/>
    <property type="project" value="UniProtKB-SubCell"/>
</dbReference>
<sequence length="247" mass="28493">MYIRMLIFLEVIMKEFKDYFSKSEIVLWSSSVMVIIISFCVFDRINYMTLCASLIGVTSLIFNAKGNPFGQLLMVVFSLLYGIISYTFSYYGEMITYLGMTMPMAIFALISWLKNPYNGNKAEVKVNSIGKRENVCMWIVTFVVTFLFYLILKCFNTANIIPSTISVTTSFLAVYLTFRRSPYFALAYAANDIVLIILWILASLYDIRYVSVVVCFIAFFANDIYGFVSWRKMKTRQQEITNVVSIM</sequence>
<keyword evidence="7 8" id="KW-0472">Membrane</keyword>
<dbReference type="InterPro" id="IPR006419">
    <property type="entry name" value="NMN_transpt_PnuC"/>
</dbReference>
<dbReference type="OrthoDB" id="2220363at2"/>
<comment type="subcellular location">
    <subcellularLocation>
        <location evidence="1">Cell membrane</location>
        <topology evidence="1">Multi-pass membrane protein</topology>
    </subcellularLocation>
</comment>
<evidence type="ECO:0000256" key="7">
    <source>
        <dbReference type="ARBA" id="ARBA00023136"/>
    </source>
</evidence>
<keyword evidence="10" id="KW-1185">Reference proteome</keyword>
<dbReference type="Pfam" id="PF04973">
    <property type="entry name" value="NMN_transporter"/>
    <property type="match status" value="1"/>
</dbReference>
<accession>A0A3E2TJL1</accession>
<dbReference type="EMBL" id="QVEU01000002">
    <property type="protein sequence ID" value="RGB77173.1"/>
    <property type="molecule type" value="Genomic_DNA"/>
</dbReference>
<keyword evidence="4" id="KW-1003">Cell membrane</keyword>
<feature type="transmembrane region" description="Helical" evidence="8">
    <location>
        <begin position="158"/>
        <end position="176"/>
    </location>
</feature>
<evidence type="ECO:0000256" key="8">
    <source>
        <dbReference type="SAM" id="Phobius"/>
    </source>
</evidence>
<feature type="transmembrane region" description="Helical" evidence="8">
    <location>
        <begin position="20"/>
        <end position="39"/>
    </location>
</feature>
<dbReference type="AlphaFoldDB" id="A0A3E2TJL1"/>
<feature type="transmembrane region" description="Helical" evidence="8">
    <location>
        <begin position="134"/>
        <end position="152"/>
    </location>
</feature>
<dbReference type="PANTHER" id="PTHR36122">
    <property type="entry name" value="NICOTINAMIDE RIBOSIDE TRANSPORTER PNUC"/>
    <property type="match status" value="1"/>
</dbReference>
<evidence type="ECO:0000256" key="2">
    <source>
        <dbReference type="ARBA" id="ARBA00006669"/>
    </source>
</evidence>
<keyword evidence="6 8" id="KW-1133">Transmembrane helix</keyword>
<dbReference type="GO" id="GO:0034257">
    <property type="term" value="F:nicotinamide riboside transmembrane transporter activity"/>
    <property type="evidence" value="ECO:0007669"/>
    <property type="project" value="InterPro"/>
</dbReference>
<dbReference type="Proteomes" id="UP000261011">
    <property type="component" value="Unassembled WGS sequence"/>
</dbReference>
<feature type="transmembrane region" description="Helical" evidence="8">
    <location>
        <begin position="207"/>
        <end position="228"/>
    </location>
</feature>
<keyword evidence="5 8" id="KW-0812">Transmembrane</keyword>